<keyword evidence="3" id="KW-0067">ATP-binding</keyword>
<accession>A0A6A7AQP7</accession>
<dbReference type="EMBL" id="MU006377">
    <property type="protein sequence ID" value="KAF2844489.1"/>
    <property type="molecule type" value="Genomic_DNA"/>
</dbReference>
<dbReference type="SMART" id="SM00220">
    <property type="entry name" value="S_TKc"/>
    <property type="match status" value="1"/>
</dbReference>
<reference evidence="5" key="1">
    <citation type="submission" date="2020-01" db="EMBL/GenBank/DDBJ databases">
        <authorList>
            <consortium name="DOE Joint Genome Institute"/>
            <person name="Haridas S."/>
            <person name="Albert R."/>
            <person name="Binder M."/>
            <person name="Bloem J."/>
            <person name="Labutti K."/>
            <person name="Salamov A."/>
            <person name="Andreopoulos B."/>
            <person name="Baker S.E."/>
            <person name="Barry K."/>
            <person name="Bills G."/>
            <person name="Bluhm B.H."/>
            <person name="Cannon C."/>
            <person name="Castanera R."/>
            <person name="Culley D.E."/>
            <person name="Daum C."/>
            <person name="Ezra D."/>
            <person name="Gonzalez J.B."/>
            <person name="Henrissat B."/>
            <person name="Kuo A."/>
            <person name="Liang C."/>
            <person name="Lipzen A."/>
            <person name="Lutzoni F."/>
            <person name="Magnuson J."/>
            <person name="Mondo S."/>
            <person name="Nolan M."/>
            <person name="Ohm R."/>
            <person name="Pangilinan J."/>
            <person name="Park H.-J."/>
            <person name="Ramirez L."/>
            <person name="Alfaro M."/>
            <person name="Sun H."/>
            <person name="Tritt A."/>
            <person name="Yoshinaga Y."/>
            <person name="Zwiers L.-H."/>
            <person name="Turgeon B.G."/>
            <person name="Goodwin S.B."/>
            <person name="Spatafora J.W."/>
            <person name="Crous P.W."/>
            <person name="Grigoriev I.V."/>
        </authorList>
    </citation>
    <scope>NUCLEOTIDE SEQUENCE</scope>
    <source>
        <strain evidence="5">IPT5</strain>
    </source>
</reference>
<evidence type="ECO:0000313" key="6">
    <source>
        <dbReference type="Proteomes" id="UP000799423"/>
    </source>
</evidence>
<gene>
    <name evidence="5" type="ORF">T440DRAFT_523468</name>
</gene>
<dbReference type="PANTHER" id="PTHR45832">
    <property type="entry name" value="SERINE/THREONINE-PROTEIN KINASE SAMKA-RELATED-RELATED"/>
    <property type="match status" value="1"/>
</dbReference>
<dbReference type="OrthoDB" id="3942097at2759"/>
<sequence>MTSRAIEQAFQRHPRPQGVPTKAALLERALRKEQRASTLNRGLRESPWKSLVRQGELTQGKHVWTICFQQSKLAMVKETSCEAGQEEFRKVSKLSDHPHVATIKEAFQTDTSWFFQFEYARITLEEVLSVHTRLEEKHIQVISSSIFLAVKHVSNTGIVHTAISTETIRLCSNGKPLLSNFENSVWSTTEQTSNTDLESLGVVVLECMNGSPNERLRDSKQVRRLRESNKTFGLENGENWSDQKLLVDFLDQMFNDSMPAIAKLDKPHRYLTREPAFSILVPFLELVPLECFALWRPAAIT</sequence>
<dbReference type="InterPro" id="IPR051931">
    <property type="entry name" value="PAK3-like"/>
</dbReference>
<proteinExistence type="inferred from homology"/>
<dbReference type="GO" id="GO:0004672">
    <property type="term" value="F:protein kinase activity"/>
    <property type="evidence" value="ECO:0007669"/>
    <property type="project" value="InterPro"/>
</dbReference>
<evidence type="ECO:0000256" key="2">
    <source>
        <dbReference type="ARBA" id="ARBA00022741"/>
    </source>
</evidence>
<protein>
    <recommendedName>
        <fullName evidence="4">Protein kinase domain-containing protein</fullName>
    </recommendedName>
</protein>
<keyword evidence="2" id="KW-0547">Nucleotide-binding</keyword>
<comment type="similarity">
    <text evidence="1">Belongs to the protein kinase superfamily. STE Ser/Thr protein kinase family. STE20 subfamily.</text>
</comment>
<dbReference type="Pfam" id="PF00069">
    <property type="entry name" value="Pkinase"/>
    <property type="match status" value="1"/>
</dbReference>
<evidence type="ECO:0000259" key="4">
    <source>
        <dbReference type="PROSITE" id="PS50011"/>
    </source>
</evidence>
<evidence type="ECO:0000313" key="5">
    <source>
        <dbReference type="EMBL" id="KAF2844489.1"/>
    </source>
</evidence>
<dbReference type="AlphaFoldDB" id="A0A6A7AQP7"/>
<dbReference type="PANTHER" id="PTHR45832:SF22">
    <property type="entry name" value="SERINE_THREONINE-PROTEIN KINASE SAMKA-RELATED"/>
    <property type="match status" value="1"/>
</dbReference>
<dbReference type="GO" id="GO:0005524">
    <property type="term" value="F:ATP binding"/>
    <property type="evidence" value="ECO:0007669"/>
    <property type="project" value="UniProtKB-KW"/>
</dbReference>
<name>A0A6A7AQP7_9PLEO</name>
<feature type="domain" description="Protein kinase" evidence="4">
    <location>
        <begin position="33"/>
        <end position="301"/>
    </location>
</feature>
<dbReference type="InterPro" id="IPR000719">
    <property type="entry name" value="Prot_kinase_dom"/>
</dbReference>
<organism evidence="5 6">
    <name type="scientific">Plenodomus tracheiphilus IPT5</name>
    <dbReference type="NCBI Taxonomy" id="1408161"/>
    <lineage>
        <taxon>Eukaryota</taxon>
        <taxon>Fungi</taxon>
        <taxon>Dikarya</taxon>
        <taxon>Ascomycota</taxon>
        <taxon>Pezizomycotina</taxon>
        <taxon>Dothideomycetes</taxon>
        <taxon>Pleosporomycetidae</taxon>
        <taxon>Pleosporales</taxon>
        <taxon>Pleosporineae</taxon>
        <taxon>Leptosphaeriaceae</taxon>
        <taxon>Plenodomus</taxon>
    </lineage>
</organism>
<dbReference type="PROSITE" id="PS50011">
    <property type="entry name" value="PROTEIN_KINASE_DOM"/>
    <property type="match status" value="1"/>
</dbReference>
<evidence type="ECO:0000256" key="3">
    <source>
        <dbReference type="ARBA" id="ARBA00022840"/>
    </source>
</evidence>
<dbReference type="Gene3D" id="1.10.510.10">
    <property type="entry name" value="Transferase(Phosphotransferase) domain 1"/>
    <property type="match status" value="1"/>
</dbReference>
<dbReference type="Proteomes" id="UP000799423">
    <property type="component" value="Unassembled WGS sequence"/>
</dbReference>
<keyword evidence="6" id="KW-1185">Reference proteome</keyword>
<evidence type="ECO:0000256" key="1">
    <source>
        <dbReference type="ARBA" id="ARBA00008874"/>
    </source>
</evidence>
<dbReference type="InterPro" id="IPR011009">
    <property type="entry name" value="Kinase-like_dom_sf"/>
</dbReference>
<dbReference type="SUPFAM" id="SSF56112">
    <property type="entry name" value="Protein kinase-like (PK-like)"/>
    <property type="match status" value="1"/>
</dbReference>